<reference evidence="1 2" key="1">
    <citation type="submission" date="2019-03" db="EMBL/GenBank/DDBJ databases">
        <title>Genomic Encyclopedia of Type Strains, Phase IV (KMG-IV): sequencing the most valuable type-strain genomes for metagenomic binning, comparative biology and taxonomic classification.</title>
        <authorList>
            <person name="Goeker M."/>
        </authorList>
    </citation>
    <scope>NUCLEOTIDE SEQUENCE [LARGE SCALE GENOMIC DNA]</scope>
    <source>
        <strain evidence="1 2">DSM 13587</strain>
    </source>
</reference>
<dbReference type="EMBL" id="SMAO01000004">
    <property type="protein sequence ID" value="TCT21453.1"/>
    <property type="molecule type" value="Genomic_DNA"/>
</dbReference>
<protein>
    <submittedName>
        <fullName evidence="1">Uncharacterized protein</fullName>
    </submittedName>
</protein>
<keyword evidence="2" id="KW-1185">Reference proteome</keyword>
<sequence length="68" mass="6924">MRLIDAEAAILADLADESDVVGEKGLSGSGVTVVAARHPTLGRLVIVRLPNGSGVLVEIDESGNIAQS</sequence>
<comment type="caution">
    <text evidence="1">The sequence shown here is derived from an EMBL/GenBank/DDBJ whole genome shotgun (WGS) entry which is preliminary data.</text>
</comment>
<dbReference type="AlphaFoldDB" id="A0A4R3N312"/>
<gene>
    <name evidence="1" type="ORF">EDC35_104311</name>
</gene>
<proteinExistence type="predicted"/>
<dbReference type="OrthoDB" id="5772769at2"/>
<accession>A0A4R3N312</accession>
<dbReference type="Proteomes" id="UP000295717">
    <property type="component" value="Unassembled WGS sequence"/>
</dbReference>
<evidence type="ECO:0000313" key="1">
    <source>
        <dbReference type="EMBL" id="TCT21453.1"/>
    </source>
</evidence>
<organism evidence="1 2">
    <name type="scientific">Thiobaca trueperi</name>
    <dbReference type="NCBI Taxonomy" id="127458"/>
    <lineage>
        <taxon>Bacteria</taxon>
        <taxon>Pseudomonadati</taxon>
        <taxon>Pseudomonadota</taxon>
        <taxon>Gammaproteobacteria</taxon>
        <taxon>Chromatiales</taxon>
        <taxon>Chromatiaceae</taxon>
        <taxon>Thiobaca</taxon>
    </lineage>
</organism>
<dbReference type="RefSeq" id="WP_132977041.1">
    <property type="nucleotide sequence ID" value="NZ_SMAO01000004.1"/>
</dbReference>
<name>A0A4R3N312_9GAMM</name>
<evidence type="ECO:0000313" key="2">
    <source>
        <dbReference type="Proteomes" id="UP000295717"/>
    </source>
</evidence>